<evidence type="ECO:0000256" key="3">
    <source>
        <dbReference type="ARBA" id="ARBA00022630"/>
    </source>
</evidence>
<dbReference type="Proteomes" id="UP000182521">
    <property type="component" value="Chromosome"/>
</dbReference>
<dbReference type="EMBL" id="CP009654">
    <property type="protein sequence ID" value="APC96812.1"/>
    <property type="molecule type" value="Genomic_DNA"/>
</dbReference>
<gene>
    <name evidence="7" type="ORF">KX01_474</name>
</gene>
<dbReference type="GO" id="GO:0016491">
    <property type="term" value="F:oxidoreductase activity"/>
    <property type="evidence" value="ECO:0007669"/>
    <property type="project" value="UniProtKB-KW"/>
</dbReference>
<dbReference type="SUPFAM" id="SSF55469">
    <property type="entry name" value="FMN-dependent nitroreductase-like"/>
    <property type="match status" value="1"/>
</dbReference>
<dbReference type="KEGG" id="frc:KX01_474"/>
<dbReference type="AlphaFoldDB" id="A0A1J0KT56"/>
<dbReference type="Gene3D" id="3.40.109.10">
    <property type="entry name" value="NADH Oxidase"/>
    <property type="match status" value="1"/>
</dbReference>
<dbReference type="InterPro" id="IPR000415">
    <property type="entry name" value="Nitroreductase-like"/>
</dbReference>
<feature type="domain" description="Nitroreductase" evidence="6">
    <location>
        <begin position="7"/>
        <end position="195"/>
    </location>
</feature>
<evidence type="ECO:0000256" key="1">
    <source>
        <dbReference type="ARBA" id="ARBA00001917"/>
    </source>
</evidence>
<comment type="cofactor">
    <cofactor evidence="1">
        <name>FMN</name>
        <dbReference type="ChEBI" id="CHEBI:58210"/>
    </cofactor>
</comment>
<dbReference type="InterPro" id="IPR029479">
    <property type="entry name" value="Nitroreductase"/>
</dbReference>
<dbReference type="CDD" id="cd02136">
    <property type="entry name" value="PnbA_NfnB-like"/>
    <property type="match status" value="1"/>
</dbReference>
<comment type="similarity">
    <text evidence="2">Belongs to the nitroreductase family.</text>
</comment>
<dbReference type="RefSeq" id="WP_071663459.1">
    <property type="nucleotide sequence ID" value="NZ_CP009654.1"/>
</dbReference>
<keyword evidence="8" id="KW-1185">Reference proteome</keyword>
<dbReference type="Pfam" id="PF00881">
    <property type="entry name" value="Nitroreductase"/>
    <property type="match status" value="1"/>
</dbReference>
<keyword evidence="3" id="KW-0285">Flavoprotein</keyword>
<evidence type="ECO:0000256" key="2">
    <source>
        <dbReference type="ARBA" id="ARBA00007118"/>
    </source>
</evidence>
<keyword evidence="5" id="KW-0560">Oxidoreductase</keyword>
<name>A0A1J0KT56_9GAMM</name>
<evidence type="ECO:0000259" key="6">
    <source>
        <dbReference type="Pfam" id="PF00881"/>
    </source>
</evidence>
<accession>A0A1J0KT56</accession>
<evidence type="ECO:0000313" key="7">
    <source>
        <dbReference type="EMBL" id="APC96812.1"/>
    </source>
</evidence>
<dbReference type="PANTHER" id="PTHR43673">
    <property type="entry name" value="NAD(P)H NITROREDUCTASE YDGI-RELATED"/>
    <property type="match status" value="1"/>
</dbReference>
<evidence type="ECO:0000313" key="8">
    <source>
        <dbReference type="Proteomes" id="UP000182521"/>
    </source>
</evidence>
<sequence>MTVIESLKTRKSVRAFLDKDIPKETLEKMFDAVRWTPSAKDTQPWKIAVVSGEKQKKITERILKAFESGQKPKMEYEYEGGALERELKARAIACGAALYDALDIKRDDKEKRMEQWKKNYLSFAAPVTLFFFKYSNTGASAYIDCGMLLQSVMLAANELGLATCPQASLGQYPEIVKEELGYDDFVLLFGVSLGYEDKGAVVNNYRTAREDIDSFVTFFN</sequence>
<reference evidence="8" key="1">
    <citation type="submission" date="2014-10" db="EMBL/GenBank/DDBJ databases">
        <authorList>
            <person name="Kuske C.R."/>
            <person name="Challacombe J.F."/>
            <person name="Daligault H.E."/>
            <person name="Davenport K.W."/>
            <person name="Johnson S.L."/>
            <person name="Siddaramappa S."/>
            <person name="Petersen J.M."/>
        </authorList>
    </citation>
    <scope>NUCLEOTIDE SEQUENCE [LARGE SCALE GENOMIC DNA]</scope>
    <source>
        <strain evidence="8">CA97-1460</strain>
    </source>
</reference>
<protein>
    <submittedName>
        <fullName evidence="7">Nitroreductase family protein</fullName>
    </submittedName>
</protein>
<dbReference type="PANTHER" id="PTHR43673:SF2">
    <property type="entry name" value="NITROREDUCTASE"/>
    <property type="match status" value="1"/>
</dbReference>
<organism evidence="7 8">
    <name type="scientific">Francisella frigiditurris</name>
    <dbReference type="NCBI Taxonomy" id="1542390"/>
    <lineage>
        <taxon>Bacteria</taxon>
        <taxon>Pseudomonadati</taxon>
        <taxon>Pseudomonadota</taxon>
        <taxon>Gammaproteobacteria</taxon>
        <taxon>Thiotrichales</taxon>
        <taxon>Francisellaceae</taxon>
        <taxon>Francisella</taxon>
    </lineage>
</organism>
<keyword evidence="4" id="KW-0288">FMN</keyword>
<evidence type="ECO:0000256" key="4">
    <source>
        <dbReference type="ARBA" id="ARBA00022643"/>
    </source>
</evidence>
<dbReference type="STRING" id="1542390.KX01_474"/>
<proteinExistence type="inferred from homology"/>
<dbReference type="OrthoDB" id="9784375at2"/>
<evidence type="ECO:0000256" key="5">
    <source>
        <dbReference type="ARBA" id="ARBA00023002"/>
    </source>
</evidence>